<dbReference type="EMBL" id="JBHUKU010000018">
    <property type="protein sequence ID" value="MFD2462711.1"/>
    <property type="molecule type" value="Genomic_DNA"/>
</dbReference>
<accession>A0ABW5GPD0</accession>
<keyword evidence="5" id="KW-1185">Reference proteome</keyword>
<evidence type="ECO:0000313" key="4">
    <source>
        <dbReference type="EMBL" id="MFD2462711.1"/>
    </source>
</evidence>
<sequence length="200" mass="20846">MRKGAAGVLATLAAFTVAPAAVAAPRVSTTVVINEVSTRGPGGELDEFLELRNISTVPQDLSTFQLKFFSPTCAILRTIVLPAGLVLSPANSPGQFLVATNQGFSGTVEDPTNVLMFAVDEGPGLLPSQAGALALVSPTGQRVDALAWAAPLTSTCRQEGNPARTPPPLLDASMSRDFLSTDTDDNLRDFSLQRRSPGAP</sequence>
<gene>
    <name evidence="4" type="ORF">ACFSYJ_29160</name>
</gene>
<reference evidence="5" key="1">
    <citation type="journal article" date="2019" name="Int. J. Syst. Evol. Microbiol.">
        <title>The Global Catalogue of Microorganisms (GCM) 10K type strain sequencing project: providing services to taxonomists for standard genome sequencing and annotation.</title>
        <authorList>
            <consortium name="The Broad Institute Genomics Platform"/>
            <consortium name="The Broad Institute Genome Sequencing Center for Infectious Disease"/>
            <person name="Wu L."/>
            <person name="Ma J."/>
        </authorList>
    </citation>
    <scope>NUCLEOTIDE SEQUENCE [LARGE SCALE GENOMIC DNA]</scope>
    <source>
        <strain evidence="5">CGMCC 4.7643</strain>
    </source>
</reference>
<keyword evidence="2" id="KW-0732">Signal</keyword>
<evidence type="ECO:0000256" key="1">
    <source>
        <dbReference type="SAM" id="MobiDB-lite"/>
    </source>
</evidence>
<feature type="region of interest" description="Disordered" evidence="1">
    <location>
        <begin position="156"/>
        <end position="200"/>
    </location>
</feature>
<dbReference type="RefSeq" id="WP_345409010.1">
    <property type="nucleotide sequence ID" value="NZ_BAABHG010000034.1"/>
</dbReference>
<evidence type="ECO:0000313" key="5">
    <source>
        <dbReference type="Proteomes" id="UP001597419"/>
    </source>
</evidence>
<dbReference type="PROSITE" id="PS51841">
    <property type="entry name" value="LTD"/>
    <property type="match status" value="1"/>
</dbReference>
<feature type="domain" description="LTD" evidence="3">
    <location>
        <begin position="19"/>
        <end position="150"/>
    </location>
</feature>
<evidence type="ECO:0000259" key="3">
    <source>
        <dbReference type="PROSITE" id="PS51841"/>
    </source>
</evidence>
<organism evidence="4 5">
    <name type="scientific">Amycolatopsis samaneae</name>
    <dbReference type="NCBI Taxonomy" id="664691"/>
    <lineage>
        <taxon>Bacteria</taxon>
        <taxon>Bacillati</taxon>
        <taxon>Actinomycetota</taxon>
        <taxon>Actinomycetes</taxon>
        <taxon>Pseudonocardiales</taxon>
        <taxon>Pseudonocardiaceae</taxon>
        <taxon>Amycolatopsis</taxon>
    </lineage>
</organism>
<feature type="chain" id="PRO_5046676377" evidence="2">
    <location>
        <begin position="24"/>
        <end position="200"/>
    </location>
</feature>
<dbReference type="Proteomes" id="UP001597419">
    <property type="component" value="Unassembled WGS sequence"/>
</dbReference>
<name>A0ABW5GPD0_9PSEU</name>
<proteinExistence type="predicted"/>
<dbReference type="InterPro" id="IPR001322">
    <property type="entry name" value="Lamin_tail_dom"/>
</dbReference>
<feature type="signal peptide" evidence="2">
    <location>
        <begin position="1"/>
        <end position="23"/>
    </location>
</feature>
<dbReference type="SUPFAM" id="SSF74853">
    <property type="entry name" value="Lamin A/C globular tail domain"/>
    <property type="match status" value="1"/>
</dbReference>
<evidence type="ECO:0000256" key="2">
    <source>
        <dbReference type="SAM" id="SignalP"/>
    </source>
</evidence>
<comment type="caution">
    <text evidence="4">The sequence shown here is derived from an EMBL/GenBank/DDBJ whole genome shotgun (WGS) entry which is preliminary data.</text>
</comment>
<dbReference type="InterPro" id="IPR036415">
    <property type="entry name" value="Lamin_tail_dom_sf"/>
</dbReference>
<protein>
    <submittedName>
        <fullName evidence="4">Lamin tail domain-containing protein</fullName>
    </submittedName>
</protein>